<evidence type="ECO:0000313" key="2">
    <source>
        <dbReference type="EMBL" id="KAH3883694.1"/>
    </source>
</evidence>
<protein>
    <submittedName>
        <fullName evidence="2">Uncharacterized protein</fullName>
    </submittedName>
</protein>
<gene>
    <name evidence="2" type="ORF">DPMN_007658</name>
</gene>
<organism evidence="2 3">
    <name type="scientific">Dreissena polymorpha</name>
    <name type="common">Zebra mussel</name>
    <name type="synonym">Mytilus polymorpha</name>
    <dbReference type="NCBI Taxonomy" id="45954"/>
    <lineage>
        <taxon>Eukaryota</taxon>
        <taxon>Metazoa</taxon>
        <taxon>Spiralia</taxon>
        <taxon>Lophotrochozoa</taxon>
        <taxon>Mollusca</taxon>
        <taxon>Bivalvia</taxon>
        <taxon>Autobranchia</taxon>
        <taxon>Heteroconchia</taxon>
        <taxon>Euheterodonta</taxon>
        <taxon>Imparidentia</taxon>
        <taxon>Neoheterodontei</taxon>
        <taxon>Myida</taxon>
        <taxon>Dreissenoidea</taxon>
        <taxon>Dreissenidae</taxon>
        <taxon>Dreissena</taxon>
    </lineage>
</organism>
<name>A0A9D4RWL7_DREPO</name>
<keyword evidence="1" id="KW-0812">Transmembrane</keyword>
<dbReference type="Proteomes" id="UP000828390">
    <property type="component" value="Unassembled WGS sequence"/>
</dbReference>
<keyword evidence="1" id="KW-1133">Transmembrane helix</keyword>
<reference evidence="2" key="2">
    <citation type="submission" date="2020-11" db="EMBL/GenBank/DDBJ databases">
        <authorList>
            <person name="McCartney M.A."/>
            <person name="Auch B."/>
            <person name="Kono T."/>
            <person name="Mallez S."/>
            <person name="Becker A."/>
            <person name="Gohl D.M."/>
            <person name="Silverstein K.A.T."/>
            <person name="Koren S."/>
            <person name="Bechman K.B."/>
            <person name="Herman A."/>
            <person name="Abrahante J.E."/>
            <person name="Garbe J."/>
        </authorList>
    </citation>
    <scope>NUCLEOTIDE SEQUENCE</scope>
    <source>
        <strain evidence="2">Duluth1</strain>
        <tissue evidence="2">Whole animal</tissue>
    </source>
</reference>
<comment type="caution">
    <text evidence="2">The sequence shown here is derived from an EMBL/GenBank/DDBJ whole genome shotgun (WGS) entry which is preliminary data.</text>
</comment>
<evidence type="ECO:0000313" key="3">
    <source>
        <dbReference type="Proteomes" id="UP000828390"/>
    </source>
</evidence>
<dbReference type="AlphaFoldDB" id="A0A9D4RWL7"/>
<dbReference type="EMBL" id="JAIWYP010000001">
    <property type="protein sequence ID" value="KAH3883694.1"/>
    <property type="molecule type" value="Genomic_DNA"/>
</dbReference>
<evidence type="ECO:0000256" key="1">
    <source>
        <dbReference type="SAM" id="Phobius"/>
    </source>
</evidence>
<proteinExistence type="predicted"/>
<keyword evidence="1" id="KW-0472">Membrane</keyword>
<reference evidence="2" key="1">
    <citation type="journal article" date="2019" name="bioRxiv">
        <title>The Genome of the Zebra Mussel, Dreissena polymorpha: A Resource for Invasive Species Research.</title>
        <authorList>
            <person name="McCartney M.A."/>
            <person name="Auch B."/>
            <person name="Kono T."/>
            <person name="Mallez S."/>
            <person name="Zhang Y."/>
            <person name="Obille A."/>
            <person name="Becker A."/>
            <person name="Abrahante J.E."/>
            <person name="Garbe J."/>
            <person name="Badalamenti J.P."/>
            <person name="Herman A."/>
            <person name="Mangelson H."/>
            <person name="Liachko I."/>
            <person name="Sullivan S."/>
            <person name="Sone E.D."/>
            <person name="Koren S."/>
            <person name="Silverstein K.A.T."/>
            <person name="Beckman K.B."/>
            <person name="Gohl D.M."/>
        </authorList>
    </citation>
    <scope>NUCLEOTIDE SEQUENCE</scope>
    <source>
        <strain evidence="2">Duluth1</strain>
        <tissue evidence="2">Whole animal</tissue>
    </source>
</reference>
<sequence>MNGRASPSSSATLSSCTNVIVLWSGSTSTYSVLSVIASFTNYKGYHSIIRMILVDTCYRFLWVEVGSDYSARVF</sequence>
<dbReference type="PROSITE" id="PS51257">
    <property type="entry name" value="PROKAR_LIPOPROTEIN"/>
    <property type="match status" value="1"/>
</dbReference>
<keyword evidence="3" id="KW-1185">Reference proteome</keyword>
<accession>A0A9D4RWL7</accession>
<feature type="transmembrane region" description="Helical" evidence="1">
    <location>
        <begin position="20"/>
        <end position="42"/>
    </location>
</feature>